<proteinExistence type="predicted"/>
<dbReference type="EMBL" id="CCSB01000002">
    <property type="protein sequence ID" value="CDZ78046.1"/>
    <property type="molecule type" value="Genomic_DNA"/>
</dbReference>
<sequence length="1068" mass="119961">MLETLINCIKNGETITHLDNILLNLPTIQRALTDARVEERKLLATVRIARYTKASSTEVLEAFEKQSRLVRFLEFCEGALKTEKQENSAYMLVFEYWLTLPLDQRPDNHALKVNGLFMALLAENAKSCMEYYANNKNLFLGYPQTRTVAEHNLKLTKGLAQVNESLLLLQQLLAEQENPLGIQPLFKSSISETEKLAAFLLWLIERNTSVETILQTQLLHDFLRYNMSYLDSEDSDIHYLYQLLSHFPQTAPLIEQAKITSCDERGFERYALDGELKEEGSVQSIDPEERTLDFSPTANNFDALYQLFGSAFLHQALNWLAVNEDEHWSNLLEEHLNSPACLTTELPALINYIAKENPQMLELLASLIRIESLDLLLSSQNGAVMHLLPYNPELLDSIDAPSIASFIQEIRANVASYDLIAQLSALFDASLQRHHETSPLIFDAIIDSLYENSHLVDDDELIALLEKYPYRSQNLKQRCQNLQQLLEDTIAANTSDATFATHNYHLIEDMWQDTSMKLRVLNGIKPSLEVEPYDKYSLYVRIVQSSINQHGQVFDLDAFIQALELPDRKAPVGASLHERVYVELLCAIDDQILRVQLADLLGNSDWMAKDYGGLSVLIKAAQQGNTGLIQLLVENYNLDLIDLEPALSASTTAGHWETANYLCSLPEAQLEKEQLLDLLRLAVDEGQLTTIKLLVEMDSFTHVNAKVFNQLLESAATKGHLEIVKFLCEHPSYTLKTYVMNKLFQIALKSNHLEILAYFCNSPCPPMQTQVDKAFELAATSNNLELTKFFCSSENIPPSKGALERVFKLVSALGFPLIVQYLRESHPSCLTQPVCADAMVDAAANGRLGIVNYLMEFTLASAAGRVLKAAIKNHRWGTANYICNVSAGAPHLSQVINAQLLSMAKEGNSSDVKKLLLLKIKPQPHAIENAQLEAIKQGHFSLAVYLFNTHPPSTKFLNKALIEAVNSKSLAMVSYLCELENMPDLRIMKAARRRCLSKSQTEIAAYLFDRIKELPTQNEQEDDTEQPPATQKIAPNLSAYGVFSRSKIKRAATPLSEVNLSSSTGVNF</sequence>
<dbReference type="STRING" id="1034943.BN59_02343"/>
<evidence type="ECO:0000313" key="2">
    <source>
        <dbReference type="Proteomes" id="UP000044071"/>
    </source>
</evidence>
<dbReference type="PANTHER" id="PTHR46586">
    <property type="entry name" value="ANKYRIN REPEAT-CONTAINING PROTEIN"/>
    <property type="match status" value="1"/>
</dbReference>
<name>A0A078KYP8_9GAMM</name>
<reference evidence="1 2" key="1">
    <citation type="submission" date="2014-06" db="EMBL/GenBank/DDBJ databases">
        <authorList>
            <person name="Urmite Genomes Urmite Genomes"/>
        </authorList>
    </citation>
    <scope>NUCLEOTIDE SEQUENCE [LARGE SCALE GENOMIC DNA]</scope>
</reference>
<dbReference type="InterPro" id="IPR052050">
    <property type="entry name" value="SecEffector_AnkRepeat"/>
</dbReference>
<dbReference type="OrthoDB" id="5653325at2"/>
<dbReference type="PANTHER" id="PTHR46586:SF3">
    <property type="entry name" value="ANKYRIN REPEAT-CONTAINING PROTEIN"/>
    <property type="match status" value="1"/>
</dbReference>
<evidence type="ECO:0000313" key="1">
    <source>
        <dbReference type="EMBL" id="CDZ78046.1"/>
    </source>
</evidence>
<dbReference type="Proteomes" id="UP000044071">
    <property type="component" value="Unassembled WGS sequence"/>
</dbReference>
<protein>
    <submittedName>
        <fullName evidence="1">Ankyrin repeats (3 copies)</fullName>
    </submittedName>
</protein>
<organism evidence="1 2">
    <name type="scientific">Legionella massiliensis</name>
    <dbReference type="NCBI Taxonomy" id="1034943"/>
    <lineage>
        <taxon>Bacteria</taxon>
        <taxon>Pseudomonadati</taxon>
        <taxon>Pseudomonadota</taxon>
        <taxon>Gammaproteobacteria</taxon>
        <taxon>Legionellales</taxon>
        <taxon>Legionellaceae</taxon>
        <taxon>Legionella</taxon>
    </lineage>
</organism>
<dbReference type="RefSeq" id="WP_043874478.1">
    <property type="nucleotide sequence ID" value="NZ_CCVW01000002.1"/>
</dbReference>
<gene>
    <name evidence="1" type="ORF">BN59_02343</name>
</gene>
<dbReference type="InterPro" id="IPR036770">
    <property type="entry name" value="Ankyrin_rpt-contain_sf"/>
</dbReference>
<keyword evidence="2" id="KW-1185">Reference proteome</keyword>
<dbReference type="SUPFAM" id="SSF48403">
    <property type="entry name" value="Ankyrin repeat"/>
    <property type="match status" value="1"/>
</dbReference>
<dbReference type="Gene3D" id="1.25.40.20">
    <property type="entry name" value="Ankyrin repeat-containing domain"/>
    <property type="match status" value="1"/>
</dbReference>
<dbReference type="AlphaFoldDB" id="A0A078KYP8"/>
<dbReference type="eggNOG" id="ENOG5031DZ9">
    <property type="taxonomic scope" value="Bacteria"/>
</dbReference>
<accession>A0A078KYP8</accession>